<dbReference type="GO" id="GO:0006281">
    <property type="term" value="P:DNA repair"/>
    <property type="evidence" value="ECO:0007669"/>
    <property type="project" value="UniProtKB-KW"/>
</dbReference>
<comment type="catalytic activity">
    <reaction evidence="15">
        <text>S-ubiquitinyl-[E2 ubiquitin-conjugating enzyme]-L-cysteine + [acceptor protein]-L-lysine = [E2 ubiquitin-conjugating enzyme]-L-cysteine + N(6)-ubiquitinyl-[acceptor protein]-L-lysine.</text>
        <dbReference type="EC" id="2.3.2.27"/>
    </reaction>
</comment>
<feature type="region of interest" description="Disordered" evidence="17">
    <location>
        <begin position="177"/>
        <end position="198"/>
    </location>
</feature>
<evidence type="ECO:0000256" key="16">
    <source>
        <dbReference type="SAM" id="Coils"/>
    </source>
</evidence>
<dbReference type="CDD" id="cd16656">
    <property type="entry name" value="RING-Ubox_PRP19"/>
    <property type="match status" value="1"/>
</dbReference>
<evidence type="ECO:0000256" key="1">
    <source>
        <dbReference type="ARBA" id="ARBA00004123"/>
    </source>
</evidence>
<dbReference type="AlphaFoldDB" id="A0AAX4KV67"/>
<dbReference type="KEGG" id="ker:91106370"/>
<evidence type="ECO:0000256" key="6">
    <source>
        <dbReference type="ARBA" id="ARBA00022679"/>
    </source>
</evidence>
<keyword evidence="9 15" id="KW-0227">DNA damage</keyword>
<evidence type="ECO:0000256" key="2">
    <source>
        <dbReference type="ARBA" id="ARBA00004906"/>
    </source>
</evidence>
<keyword evidence="20" id="KW-1185">Reference proteome</keyword>
<comment type="subcellular location">
    <subcellularLocation>
        <location evidence="1 15">Nucleus</location>
    </subcellularLocation>
</comment>
<dbReference type="PROSITE" id="PS51698">
    <property type="entry name" value="U_BOX"/>
    <property type="match status" value="1"/>
</dbReference>
<comment type="subunit">
    <text evidence="15">Homotetramer.</text>
</comment>
<feature type="repeat" description="WD" evidence="14">
    <location>
        <begin position="253"/>
        <end position="287"/>
    </location>
</feature>
<evidence type="ECO:0000256" key="10">
    <source>
        <dbReference type="ARBA" id="ARBA00022786"/>
    </source>
</evidence>
<protein>
    <recommendedName>
        <fullName evidence="15">Pre-mRNA-processing factor 19</fullName>
        <ecNumber evidence="15">2.3.2.27</ecNumber>
    </recommendedName>
</protein>
<feature type="repeat" description="WD" evidence="14">
    <location>
        <begin position="360"/>
        <end position="388"/>
    </location>
</feature>
<dbReference type="GO" id="GO:0005737">
    <property type="term" value="C:cytoplasm"/>
    <property type="evidence" value="ECO:0007669"/>
    <property type="project" value="TreeGrafter"/>
</dbReference>
<feature type="domain" description="U-box" evidence="18">
    <location>
        <begin position="1"/>
        <end position="71"/>
    </location>
</feature>
<evidence type="ECO:0000259" key="18">
    <source>
        <dbReference type="PROSITE" id="PS51698"/>
    </source>
</evidence>
<keyword evidence="11 15" id="KW-0508">mRNA splicing</keyword>
<dbReference type="PANTHER" id="PTHR43995">
    <property type="entry name" value="PRE-MRNA-PROCESSING FACTOR 19"/>
    <property type="match status" value="1"/>
</dbReference>
<dbReference type="GO" id="GO:0000398">
    <property type="term" value="P:mRNA splicing, via spliceosome"/>
    <property type="evidence" value="ECO:0007669"/>
    <property type="project" value="InterPro"/>
</dbReference>
<evidence type="ECO:0000256" key="11">
    <source>
        <dbReference type="ARBA" id="ARBA00023187"/>
    </source>
</evidence>
<keyword evidence="12 15" id="KW-0234">DNA repair</keyword>
<dbReference type="RefSeq" id="XP_066087412.1">
    <property type="nucleotide sequence ID" value="XM_066231315.1"/>
</dbReference>
<dbReference type="InterPro" id="IPR036322">
    <property type="entry name" value="WD40_repeat_dom_sf"/>
</dbReference>
<dbReference type="InterPro" id="IPR038959">
    <property type="entry name" value="Prp19"/>
</dbReference>
<dbReference type="GO" id="GO:0000974">
    <property type="term" value="C:Prp19 complex"/>
    <property type="evidence" value="ECO:0007669"/>
    <property type="project" value="UniProtKB-UniRule"/>
</dbReference>
<keyword evidence="7 15" id="KW-0747">Spliceosome</keyword>
<dbReference type="InterPro" id="IPR003613">
    <property type="entry name" value="Ubox_domain"/>
</dbReference>
<evidence type="ECO:0000256" key="12">
    <source>
        <dbReference type="ARBA" id="ARBA00023204"/>
    </source>
</evidence>
<sequence length="510" mass="54883">MFFCAISGSPPTAPVVSKTSGTVYEKALIERYIEENGTDPISGEPLTKEDLIDVKAKPSTLPPRPANQTSIPALLTALQSEYDSIMLESLEIKKAFQNSRQELANALYREDAATRVIARLMKERDEARQALSSIQSTIGFQPTTAAEAPAAEDVEMAPESQGALPEEVEAKVMETNQALSSGRKKRKPAPGYSKADQVKGFTQTSHVPSLHATKPAGITALDVAKDGNIVVTGGADKAVQIFDLEASKVLGTLKGHTKAVTHVAFREKDGENKLAISASADKTVKIWGEEGGKWSNKVSLGGHKGEINGLAIHPSNDYLAVGSSDSTWSLYDINTHEEISRYEAIKGIEGSFAYTSFAGHPDGVLFGGGTKDGNVRVWDVRQRNSLAATLESHPSKAVTTLSFSENGYYLATGSSSEPSVKIFDLRKLDILSSWDLPSENTVSEVRFDPSAQFLSVSGTDLRVYANKTWDELLKFDDNAGVLTGARFVKNGSEIVLSGLDRTLRVLGTQA</sequence>
<accession>A0AAX4KV67</accession>
<keyword evidence="5 15" id="KW-0507">mRNA processing</keyword>
<dbReference type="EC" id="2.3.2.27" evidence="15"/>
<evidence type="ECO:0000256" key="13">
    <source>
        <dbReference type="ARBA" id="ARBA00023242"/>
    </source>
</evidence>
<comment type="function">
    <text evidence="15">Ubiquitin-protein ligase which is mainly involved pre-mRNA splicing and DNA repair. Required for pre-mRNA splicing as component of the spliceosome.</text>
</comment>
<feature type="repeat" description="WD" evidence="14">
    <location>
        <begin position="218"/>
        <end position="252"/>
    </location>
</feature>
<comment type="pathway">
    <text evidence="2 15">Protein modification; protein ubiquitination.</text>
</comment>
<dbReference type="InterPro" id="IPR055340">
    <property type="entry name" value="RING-Ubox_PRP19"/>
</dbReference>
<dbReference type="GO" id="GO:0071006">
    <property type="term" value="C:U2-type catalytic step 1 spliceosome"/>
    <property type="evidence" value="ECO:0007669"/>
    <property type="project" value="TreeGrafter"/>
</dbReference>
<evidence type="ECO:0000256" key="5">
    <source>
        <dbReference type="ARBA" id="ARBA00022664"/>
    </source>
</evidence>
<dbReference type="InterPro" id="IPR013915">
    <property type="entry name" value="Prp19_cc"/>
</dbReference>
<dbReference type="FunFam" id="3.30.40.10:FF:000027">
    <property type="entry name" value="Pre-mRNA-processing factor 19, putative"/>
    <property type="match status" value="1"/>
</dbReference>
<gene>
    <name evidence="19" type="ORF">V865_007569</name>
</gene>
<keyword evidence="10 15" id="KW-0833">Ubl conjugation pathway</keyword>
<dbReference type="SUPFAM" id="SSF50978">
    <property type="entry name" value="WD40 repeat-like"/>
    <property type="match status" value="1"/>
</dbReference>
<dbReference type="SMART" id="SM00320">
    <property type="entry name" value="WD40"/>
    <property type="match status" value="7"/>
</dbReference>
<dbReference type="EMBL" id="CP144090">
    <property type="protein sequence ID" value="WWD09445.1"/>
    <property type="molecule type" value="Genomic_DNA"/>
</dbReference>
<dbReference type="PROSITE" id="PS50294">
    <property type="entry name" value="WD_REPEATS_REGION"/>
    <property type="match status" value="2"/>
</dbReference>
<evidence type="ECO:0000256" key="8">
    <source>
        <dbReference type="ARBA" id="ARBA00022737"/>
    </source>
</evidence>
<keyword evidence="4 14" id="KW-0853">WD repeat</keyword>
<dbReference type="Gene3D" id="2.130.10.10">
    <property type="entry name" value="YVTN repeat-like/Quinoprotein amine dehydrogenase"/>
    <property type="match status" value="1"/>
</dbReference>
<dbReference type="GeneID" id="91106370"/>
<keyword evidence="13 15" id="KW-0539">Nucleus</keyword>
<dbReference type="InterPro" id="IPR015943">
    <property type="entry name" value="WD40/YVTN_repeat-like_dom_sf"/>
</dbReference>
<dbReference type="Pfam" id="PF00400">
    <property type="entry name" value="WD40"/>
    <property type="match status" value="5"/>
</dbReference>
<dbReference type="SMART" id="SM00504">
    <property type="entry name" value="Ubox"/>
    <property type="match status" value="1"/>
</dbReference>
<evidence type="ECO:0000256" key="17">
    <source>
        <dbReference type="SAM" id="MobiDB-lite"/>
    </source>
</evidence>
<dbReference type="PROSITE" id="PS50082">
    <property type="entry name" value="WD_REPEATS_2"/>
    <property type="match status" value="4"/>
</dbReference>
<evidence type="ECO:0000256" key="14">
    <source>
        <dbReference type="PROSITE-ProRule" id="PRU00221"/>
    </source>
</evidence>
<proteinExistence type="inferred from homology"/>
<evidence type="ECO:0000256" key="7">
    <source>
        <dbReference type="ARBA" id="ARBA00022728"/>
    </source>
</evidence>
<comment type="similarity">
    <text evidence="3 15">Belongs to the WD repeat PRP19 family.</text>
</comment>
<evidence type="ECO:0000313" key="20">
    <source>
        <dbReference type="Proteomes" id="UP001358614"/>
    </source>
</evidence>
<dbReference type="Gene3D" id="3.30.40.10">
    <property type="entry name" value="Zinc/RING finger domain, C3HC4 (zinc finger)"/>
    <property type="match status" value="1"/>
</dbReference>
<keyword evidence="6 15" id="KW-0808">Transferase</keyword>
<dbReference type="InterPro" id="IPR013083">
    <property type="entry name" value="Znf_RING/FYVE/PHD"/>
</dbReference>
<keyword evidence="16" id="KW-0175">Coiled coil</keyword>
<reference evidence="19 20" key="1">
    <citation type="submission" date="2024-01" db="EMBL/GenBank/DDBJ databases">
        <title>Comparative genomics of Cryptococcus and Kwoniella reveals pathogenesis evolution and contrasting modes of karyotype evolution via chromosome fusion or intercentromeric recombination.</title>
        <authorList>
            <person name="Coelho M.A."/>
            <person name="David-Palma M."/>
            <person name="Shea T."/>
            <person name="Bowers K."/>
            <person name="McGinley-Smith S."/>
            <person name="Mohammad A.W."/>
            <person name="Gnirke A."/>
            <person name="Yurkov A.M."/>
            <person name="Nowrousian M."/>
            <person name="Sun S."/>
            <person name="Cuomo C.A."/>
            <person name="Heitman J."/>
        </authorList>
    </citation>
    <scope>NUCLEOTIDE SEQUENCE [LARGE SCALE GENOMIC DNA]</scope>
    <source>
        <strain evidence="19 20">PYCC6329</strain>
    </source>
</reference>
<dbReference type="InterPro" id="IPR001680">
    <property type="entry name" value="WD40_rpt"/>
</dbReference>
<dbReference type="CDD" id="cd00200">
    <property type="entry name" value="WD40"/>
    <property type="match status" value="1"/>
</dbReference>
<name>A0AAX4KV67_9TREE</name>
<keyword evidence="8" id="KW-0677">Repeat</keyword>
<dbReference type="GO" id="GO:0070534">
    <property type="term" value="P:protein K63-linked ubiquitination"/>
    <property type="evidence" value="ECO:0007669"/>
    <property type="project" value="UniProtKB-UniRule"/>
</dbReference>
<evidence type="ECO:0000256" key="9">
    <source>
        <dbReference type="ARBA" id="ARBA00022763"/>
    </source>
</evidence>
<dbReference type="Pfam" id="PF08606">
    <property type="entry name" value="Prp19"/>
    <property type="match status" value="1"/>
</dbReference>
<evidence type="ECO:0000256" key="4">
    <source>
        <dbReference type="ARBA" id="ARBA00022574"/>
    </source>
</evidence>
<feature type="coiled-coil region" evidence="16">
    <location>
        <begin position="110"/>
        <end position="137"/>
    </location>
</feature>
<dbReference type="Proteomes" id="UP001358614">
    <property type="component" value="Chromosome 2"/>
</dbReference>
<dbReference type="SUPFAM" id="SSF57850">
    <property type="entry name" value="RING/U-box"/>
    <property type="match status" value="1"/>
</dbReference>
<evidence type="ECO:0000313" key="19">
    <source>
        <dbReference type="EMBL" id="WWD09445.1"/>
    </source>
</evidence>
<dbReference type="PANTHER" id="PTHR43995:SF1">
    <property type="entry name" value="PRE-MRNA-PROCESSING FACTOR 19"/>
    <property type="match status" value="1"/>
</dbReference>
<feature type="repeat" description="WD" evidence="14">
    <location>
        <begin position="300"/>
        <end position="341"/>
    </location>
</feature>
<dbReference type="Pfam" id="PF04564">
    <property type="entry name" value="U-box"/>
    <property type="match status" value="1"/>
</dbReference>
<evidence type="ECO:0000256" key="3">
    <source>
        <dbReference type="ARBA" id="ARBA00006388"/>
    </source>
</evidence>
<organism evidence="19 20">
    <name type="scientific">Kwoniella europaea PYCC6329</name>
    <dbReference type="NCBI Taxonomy" id="1423913"/>
    <lineage>
        <taxon>Eukaryota</taxon>
        <taxon>Fungi</taxon>
        <taxon>Dikarya</taxon>
        <taxon>Basidiomycota</taxon>
        <taxon>Agaricomycotina</taxon>
        <taxon>Tremellomycetes</taxon>
        <taxon>Tremellales</taxon>
        <taxon>Cryptococcaceae</taxon>
        <taxon>Kwoniella</taxon>
    </lineage>
</organism>
<dbReference type="GO" id="GO:0061630">
    <property type="term" value="F:ubiquitin protein ligase activity"/>
    <property type="evidence" value="ECO:0007669"/>
    <property type="project" value="UniProtKB-UniRule"/>
</dbReference>
<evidence type="ECO:0000256" key="15">
    <source>
        <dbReference type="RuleBase" id="RU367101"/>
    </source>
</evidence>